<feature type="compositionally biased region" description="Basic and acidic residues" evidence="7">
    <location>
        <begin position="244"/>
        <end position="261"/>
    </location>
</feature>
<evidence type="ECO:0000256" key="7">
    <source>
        <dbReference type="SAM" id="MobiDB-lite"/>
    </source>
</evidence>
<dbReference type="Pfam" id="PF03458">
    <property type="entry name" value="Gly_transporter"/>
    <property type="match status" value="2"/>
</dbReference>
<evidence type="ECO:0000256" key="1">
    <source>
        <dbReference type="ARBA" id="ARBA00004651"/>
    </source>
</evidence>
<keyword evidence="11" id="KW-1185">Reference proteome</keyword>
<protein>
    <submittedName>
        <fullName evidence="10">Uncharacterized membrane protein YeiH</fullName>
    </submittedName>
</protein>
<gene>
    <name evidence="10" type="ORF">SAMN05661109_02319</name>
</gene>
<organism evidence="10 11">
    <name type="scientific">Corynebacterium cystitidis DSM 20524</name>
    <dbReference type="NCBI Taxonomy" id="1121357"/>
    <lineage>
        <taxon>Bacteria</taxon>
        <taxon>Bacillati</taxon>
        <taxon>Actinomycetota</taxon>
        <taxon>Actinomycetes</taxon>
        <taxon>Mycobacteriales</taxon>
        <taxon>Corynebacteriaceae</taxon>
        <taxon>Corynebacterium</taxon>
    </lineage>
</organism>
<sequence>MEDLAPNVQALYRFLDLAGVFLMGIIGGTVARKQNFDIIGFLFLSLLTALGGGMLRDMLIGRGTVAAMANEEYLILAFGGALVALVTDFKGKGWELFQFHADAVVLGFWAVTGCVKALSYDLPVVACVFMGVITGVGGGMVRDVVIGSVPSIFTSQQLYAVPALLSAVSMVVFDAFGLNLVGMAISPVFAIALAMLSYWRGWYIPARPDFAPVNMTATQVRELMKLAEERGRRVGRRLEPPRVRSWRHEQKEKELARRKGEQVPMDADTQEVKAEQQRQEFEDALDVLLDDEAVVDSGEQWTLGTGERDDEAGVDEDASGREEKGI</sequence>
<feature type="transmembrane region" description="Helical" evidence="8">
    <location>
        <begin position="99"/>
        <end position="118"/>
    </location>
</feature>
<dbReference type="GO" id="GO:0005886">
    <property type="term" value="C:plasma membrane"/>
    <property type="evidence" value="ECO:0007669"/>
    <property type="project" value="UniProtKB-SubCell"/>
</dbReference>
<evidence type="ECO:0000256" key="2">
    <source>
        <dbReference type="ARBA" id="ARBA00008193"/>
    </source>
</evidence>
<evidence type="ECO:0000313" key="11">
    <source>
        <dbReference type="Proteomes" id="UP000198929"/>
    </source>
</evidence>
<feature type="transmembrane region" description="Helical" evidence="8">
    <location>
        <begin position="124"/>
        <end position="146"/>
    </location>
</feature>
<evidence type="ECO:0000256" key="6">
    <source>
        <dbReference type="ARBA" id="ARBA00023136"/>
    </source>
</evidence>
<dbReference type="PANTHER" id="PTHR30506">
    <property type="entry name" value="INNER MEMBRANE PROTEIN"/>
    <property type="match status" value="1"/>
</dbReference>
<dbReference type="InterPro" id="IPR005115">
    <property type="entry name" value="Gly_transporter"/>
</dbReference>
<feature type="transmembrane region" description="Helical" evidence="8">
    <location>
        <begin position="12"/>
        <end position="31"/>
    </location>
</feature>
<evidence type="ECO:0000256" key="3">
    <source>
        <dbReference type="ARBA" id="ARBA00022475"/>
    </source>
</evidence>
<feature type="transmembrane region" description="Helical" evidence="8">
    <location>
        <begin position="182"/>
        <end position="199"/>
    </location>
</feature>
<name>A0A1H9VPA9_9CORY</name>
<keyword evidence="4 8" id="KW-0812">Transmembrane</keyword>
<evidence type="ECO:0000313" key="10">
    <source>
        <dbReference type="EMBL" id="SES23177.1"/>
    </source>
</evidence>
<accession>A0A1H9VPA9</accession>
<dbReference type="STRING" id="1121357.SAMN05661109_02319"/>
<feature type="transmembrane region" description="Helical" evidence="8">
    <location>
        <begin position="38"/>
        <end position="55"/>
    </location>
</feature>
<dbReference type="PANTHER" id="PTHR30506:SF3">
    <property type="entry name" value="UPF0126 INNER MEMBRANE PROTEIN YADS-RELATED"/>
    <property type="match status" value="1"/>
</dbReference>
<feature type="region of interest" description="Disordered" evidence="7">
    <location>
        <begin position="244"/>
        <end position="278"/>
    </location>
</feature>
<reference evidence="11" key="1">
    <citation type="submission" date="2016-10" db="EMBL/GenBank/DDBJ databases">
        <authorList>
            <person name="Varghese N."/>
            <person name="Submissions S."/>
        </authorList>
    </citation>
    <scope>NUCLEOTIDE SEQUENCE [LARGE SCALE GENOMIC DNA]</scope>
    <source>
        <strain evidence="11">DSM 20524</strain>
    </source>
</reference>
<feature type="domain" description="Glycine transporter" evidence="9">
    <location>
        <begin position="14"/>
        <end position="87"/>
    </location>
</feature>
<feature type="domain" description="Glycine transporter" evidence="9">
    <location>
        <begin position="101"/>
        <end position="174"/>
    </location>
</feature>
<evidence type="ECO:0000256" key="4">
    <source>
        <dbReference type="ARBA" id="ARBA00022692"/>
    </source>
</evidence>
<keyword evidence="5 8" id="KW-1133">Transmembrane helix</keyword>
<proteinExistence type="inferred from homology"/>
<keyword evidence="6 8" id="KW-0472">Membrane</keyword>
<dbReference type="AlphaFoldDB" id="A0A1H9VPA9"/>
<dbReference type="RefSeq" id="WP_092260327.1">
    <property type="nucleotide sequence ID" value="NZ_CP047199.1"/>
</dbReference>
<dbReference type="EMBL" id="FOGQ01000013">
    <property type="protein sequence ID" value="SES23177.1"/>
    <property type="molecule type" value="Genomic_DNA"/>
</dbReference>
<feature type="transmembrane region" description="Helical" evidence="8">
    <location>
        <begin position="158"/>
        <end position="176"/>
    </location>
</feature>
<comment type="similarity">
    <text evidence="2">Belongs to the UPF0126 family.</text>
</comment>
<evidence type="ECO:0000259" key="9">
    <source>
        <dbReference type="Pfam" id="PF03458"/>
    </source>
</evidence>
<comment type="subcellular location">
    <subcellularLocation>
        <location evidence="1">Cell membrane</location>
        <topology evidence="1">Multi-pass membrane protein</topology>
    </subcellularLocation>
</comment>
<feature type="compositionally biased region" description="Acidic residues" evidence="7">
    <location>
        <begin position="308"/>
        <end position="317"/>
    </location>
</feature>
<keyword evidence="3" id="KW-1003">Cell membrane</keyword>
<feature type="region of interest" description="Disordered" evidence="7">
    <location>
        <begin position="292"/>
        <end position="326"/>
    </location>
</feature>
<dbReference type="Proteomes" id="UP000198929">
    <property type="component" value="Unassembled WGS sequence"/>
</dbReference>
<evidence type="ECO:0000256" key="5">
    <source>
        <dbReference type="ARBA" id="ARBA00022989"/>
    </source>
</evidence>
<evidence type="ECO:0000256" key="8">
    <source>
        <dbReference type="SAM" id="Phobius"/>
    </source>
</evidence>